<evidence type="ECO:0000256" key="9">
    <source>
        <dbReference type="ARBA" id="ARBA00022980"/>
    </source>
</evidence>
<protein>
    <recommendedName>
        <fullName evidence="4">Mitochondrial thiamine pyrophosphate carrier 1</fullName>
    </recommendedName>
</protein>
<evidence type="ECO:0000256" key="8">
    <source>
        <dbReference type="ARBA" id="ARBA00022792"/>
    </source>
</evidence>
<evidence type="ECO:0000256" key="11">
    <source>
        <dbReference type="ARBA" id="ARBA00023128"/>
    </source>
</evidence>
<dbReference type="RefSeq" id="XP_026615459.1">
    <property type="nucleotide sequence ID" value="XM_026761998.1"/>
</dbReference>
<feature type="repeat" description="Solcar" evidence="14">
    <location>
        <begin position="54"/>
        <end position="142"/>
    </location>
</feature>
<keyword evidence="11" id="KW-0496">Mitochondrion</keyword>
<evidence type="ECO:0000256" key="6">
    <source>
        <dbReference type="ARBA" id="ARBA00022692"/>
    </source>
</evidence>
<gene>
    <name evidence="18" type="ORF">CDV56_108379</name>
</gene>
<sequence>MSLDRNQHRRDADVETSGETKSSKLRQLSASDPVNAPSLKSTPVLAKTKERISEPVIAAFIAGGVAGAVSRTIVSPLERLKILLQIQTVGREEYKLSIWRALVKIGKEEGWRGFLRGNGTNCIRIIPYSAVQFGSYNFYKKFAEPFPDAELSPIRRLLCGGAAGITSVTITYPLDIVRTRLSIQSASFAALGQRTTAEQLPGMFTTMVLIYKNEGGLVALYRGIVPTVAGVAPYVGLNFMTYESVRKYLTPHGDKNPGPWRKLLAGAISGAVAQTCTYPFDVLRRRFQINTMSGMGYRYTSIWDAVRVIIAEEGLRGFFRGIVPNLLKVAPSIDLDRHHVRSTHRKAPKSENVYLQVLVKLYRFLARRTESNFNKVVLRRLFMSRINRPPVSLSRLVSNVADSHKGKTIVVIGTVTDDNRLLTVPKLSVAALRFTATARARIEKAGGETLTLDQLALRAPTGANTLLLRGPKNAREAVKHFGFGPHSHKKPYVRSKGRKFERARGRRRSRGFKV</sequence>
<dbReference type="GO" id="GO:0005840">
    <property type="term" value="C:ribosome"/>
    <property type="evidence" value="ECO:0007669"/>
    <property type="project" value="UniProtKB-KW"/>
</dbReference>
<reference evidence="18" key="1">
    <citation type="submission" date="2018-08" db="EMBL/GenBank/DDBJ databases">
        <title>Draft genome sequence of azole-resistant Aspergillus thermomutatus (Neosartorya pseudofischeri) strain HMR AF 39, isolated from a human nasal aspirate.</title>
        <authorList>
            <person name="Parent-Michaud M."/>
            <person name="Dufresne P.J."/>
            <person name="Fournier E."/>
            <person name="Martineau C."/>
            <person name="Moreira S."/>
            <person name="Perkins V."/>
            <person name="De Repentigny L."/>
            <person name="Dufresne S.F."/>
        </authorList>
    </citation>
    <scope>NUCLEOTIDE SEQUENCE [LARGE SCALE GENOMIC DNA]</scope>
    <source>
        <strain evidence="18">HMR AF 39</strain>
    </source>
</reference>
<feature type="repeat" description="Solcar" evidence="14">
    <location>
        <begin position="257"/>
        <end position="346"/>
    </location>
</feature>
<dbReference type="PROSITE" id="PS50920">
    <property type="entry name" value="SOLCAR"/>
    <property type="match status" value="3"/>
</dbReference>
<dbReference type="InterPro" id="IPR023395">
    <property type="entry name" value="MCP_dom_sf"/>
</dbReference>
<dbReference type="AlphaFoldDB" id="A0A397H604"/>
<comment type="subcellular location">
    <subcellularLocation>
        <location evidence="2">Mitochondrion inner membrane</location>
        <topology evidence="2">Multi-pass membrane protein</topology>
    </subcellularLocation>
</comment>
<dbReference type="InterPro" id="IPR021132">
    <property type="entry name" value="Ribosomal_eL18/eL18-A/B/_CS"/>
</dbReference>
<keyword evidence="13" id="KW-0687">Ribonucleoprotein</keyword>
<evidence type="ECO:0000313" key="18">
    <source>
        <dbReference type="EMBL" id="RHZ58482.1"/>
    </source>
</evidence>
<dbReference type="Pfam" id="PF17135">
    <property type="entry name" value="Ribosomal_L18"/>
    <property type="match status" value="1"/>
</dbReference>
<feature type="region of interest" description="Disordered" evidence="16">
    <location>
        <begin position="482"/>
        <end position="514"/>
    </location>
</feature>
<evidence type="ECO:0000256" key="10">
    <source>
        <dbReference type="ARBA" id="ARBA00022989"/>
    </source>
</evidence>
<keyword evidence="5 15" id="KW-0813">Transport</keyword>
<dbReference type="OrthoDB" id="270584at2759"/>
<proteinExistence type="inferred from homology"/>
<keyword evidence="19" id="KW-1185">Reference proteome</keyword>
<evidence type="ECO:0000259" key="17">
    <source>
        <dbReference type="Pfam" id="PF17135"/>
    </source>
</evidence>
<dbReference type="FunFam" id="3.100.10.10:FF:000001">
    <property type="entry name" value="60S ribosomal protein L18"/>
    <property type="match status" value="1"/>
</dbReference>
<comment type="function">
    <text evidence="1">Mitochondrial transporter that mediates uptake of thiamine pyrophosphate (ThPP) into mitochondria.</text>
</comment>
<dbReference type="Gene3D" id="1.50.40.10">
    <property type="entry name" value="Mitochondrial carrier domain"/>
    <property type="match status" value="1"/>
</dbReference>
<dbReference type="Gene3D" id="3.100.10.10">
    <property type="match status" value="1"/>
</dbReference>
<keyword evidence="10" id="KW-1133">Transmembrane helix</keyword>
<evidence type="ECO:0000256" key="7">
    <source>
        <dbReference type="ARBA" id="ARBA00022737"/>
    </source>
</evidence>
<evidence type="ECO:0000313" key="19">
    <source>
        <dbReference type="Proteomes" id="UP000215305"/>
    </source>
</evidence>
<dbReference type="Pfam" id="PF00153">
    <property type="entry name" value="Mito_carr"/>
    <property type="match status" value="3"/>
</dbReference>
<feature type="repeat" description="Solcar" evidence="14">
    <location>
        <begin position="151"/>
        <end position="248"/>
    </location>
</feature>
<dbReference type="InterPro" id="IPR036227">
    <property type="entry name" value="Ribosomal_uL15/eL18_sf"/>
</dbReference>
<dbReference type="PROSITE" id="PS01106">
    <property type="entry name" value="RIBOSOMAL_L18E"/>
    <property type="match status" value="1"/>
</dbReference>
<keyword evidence="12 14" id="KW-0472">Membrane</keyword>
<dbReference type="PANTHER" id="PTHR24089">
    <property type="entry name" value="SOLUTE CARRIER FAMILY 25"/>
    <property type="match status" value="1"/>
</dbReference>
<evidence type="ECO:0000256" key="2">
    <source>
        <dbReference type="ARBA" id="ARBA00004448"/>
    </source>
</evidence>
<feature type="compositionally biased region" description="Polar residues" evidence="16">
    <location>
        <begin position="17"/>
        <end position="32"/>
    </location>
</feature>
<evidence type="ECO:0000256" key="3">
    <source>
        <dbReference type="ARBA" id="ARBA00006815"/>
    </source>
</evidence>
<organism evidence="18 19">
    <name type="scientific">Aspergillus thermomutatus</name>
    <name type="common">Neosartorya pseudofischeri</name>
    <dbReference type="NCBI Taxonomy" id="41047"/>
    <lineage>
        <taxon>Eukaryota</taxon>
        <taxon>Fungi</taxon>
        <taxon>Dikarya</taxon>
        <taxon>Ascomycota</taxon>
        <taxon>Pezizomycotina</taxon>
        <taxon>Eurotiomycetes</taxon>
        <taxon>Eurotiomycetidae</taxon>
        <taxon>Eurotiales</taxon>
        <taxon>Aspergillaceae</taxon>
        <taxon>Aspergillus</taxon>
        <taxon>Aspergillus subgen. Fumigati</taxon>
    </lineage>
</organism>
<keyword evidence="8" id="KW-0999">Mitochondrion inner membrane</keyword>
<evidence type="ECO:0000256" key="14">
    <source>
        <dbReference type="PROSITE-ProRule" id="PRU00282"/>
    </source>
</evidence>
<evidence type="ECO:0000256" key="1">
    <source>
        <dbReference type="ARBA" id="ARBA00002238"/>
    </source>
</evidence>
<evidence type="ECO:0000256" key="12">
    <source>
        <dbReference type="ARBA" id="ARBA00023136"/>
    </source>
</evidence>
<feature type="compositionally biased region" description="Basic residues" evidence="16">
    <location>
        <begin position="504"/>
        <end position="514"/>
    </location>
</feature>
<dbReference type="GO" id="GO:0006412">
    <property type="term" value="P:translation"/>
    <property type="evidence" value="ECO:0007669"/>
    <property type="project" value="InterPro"/>
</dbReference>
<evidence type="ECO:0000256" key="13">
    <source>
        <dbReference type="ARBA" id="ARBA00023274"/>
    </source>
</evidence>
<accession>A0A397H604</accession>
<dbReference type="SUPFAM" id="SSF103506">
    <property type="entry name" value="Mitochondrial carrier"/>
    <property type="match status" value="1"/>
</dbReference>
<dbReference type="PRINTS" id="PR00926">
    <property type="entry name" value="MITOCARRIER"/>
</dbReference>
<dbReference type="InterPro" id="IPR021131">
    <property type="entry name" value="Ribosomal_uL15/eL18"/>
</dbReference>
<feature type="region of interest" description="Disordered" evidence="16">
    <location>
        <begin position="1"/>
        <end position="40"/>
    </location>
</feature>
<dbReference type="GO" id="GO:0005743">
    <property type="term" value="C:mitochondrial inner membrane"/>
    <property type="evidence" value="ECO:0007669"/>
    <property type="project" value="UniProtKB-SubCell"/>
</dbReference>
<dbReference type="GO" id="GO:0003735">
    <property type="term" value="F:structural constituent of ribosome"/>
    <property type="evidence" value="ECO:0007669"/>
    <property type="project" value="InterPro"/>
</dbReference>
<feature type="domain" description="Large ribosomal subunit protein uL15/eL18" evidence="17">
    <location>
        <begin position="333"/>
        <end position="514"/>
    </location>
</feature>
<evidence type="ECO:0000256" key="4">
    <source>
        <dbReference type="ARBA" id="ARBA00021935"/>
    </source>
</evidence>
<dbReference type="InterPro" id="IPR002067">
    <property type="entry name" value="MCP"/>
</dbReference>
<dbReference type="Proteomes" id="UP000215305">
    <property type="component" value="Unassembled WGS sequence"/>
</dbReference>
<dbReference type="STRING" id="41047.A0A397H604"/>
<dbReference type="GeneID" id="38130353"/>
<comment type="similarity">
    <text evidence="15">Belongs to the mitochondrial carrier (TC 2.A.29) family.</text>
</comment>
<keyword evidence="6 14" id="KW-0812">Transmembrane</keyword>
<dbReference type="GO" id="GO:1990904">
    <property type="term" value="C:ribonucleoprotein complex"/>
    <property type="evidence" value="ECO:0007669"/>
    <property type="project" value="UniProtKB-KW"/>
</dbReference>
<comment type="similarity">
    <text evidence="3">Belongs to the eukaryotic ribosomal protein eL18 family.</text>
</comment>
<dbReference type="EMBL" id="NKHU02000068">
    <property type="protein sequence ID" value="RHZ58482.1"/>
    <property type="molecule type" value="Genomic_DNA"/>
</dbReference>
<dbReference type="VEuPathDB" id="FungiDB:CDV56_108379"/>
<dbReference type="GO" id="GO:0055085">
    <property type="term" value="P:transmembrane transport"/>
    <property type="evidence" value="ECO:0007669"/>
    <property type="project" value="InterPro"/>
</dbReference>
<evidence type="ECO:0000256" key="16">
    <source>
        <dbReference type="SAM" id="MobiDB-lite"/>
    </source>
</evidence>
<feature type="compositionally biased region" description="Basic and acidic residues" evidence="16">
    <location>
        <begin position="1"/>
        <end position="13"/>
    </location>
</feature>
<feature type="compositionally biased region" description="Basic residues" evidence="16">
    <location>
        <begin position="486"/>
        <end position="497"/>
    </location>
</feature>
<evidence type="ECO:0000256" key="5">
    <source>
        <dbReference type="ARBA" id="ARBA00022448"/>
    </source>
</evidence>
<keyword evidence="9" id="KW-0689">Ribosomal protein</keyword>
<dbReference type="SUPFAM" id="SSF52080">
    <property type="entry name" value="Ribosomal proteins L15p and L18e"/>
    <property type="match status" value="1"/>
</dbReference>
<evidence type="ECO:0000256" key="15">
    <source>
        <dbReference type="RuleBase" id="RU000488"/>
    </source>
</evidence>
<comment type="caution">
    <text evidence="18">The sequence shown here is derived from an EMBL/GenBank/DDBJ whole genome shotgun (WGS) entry which is preliminary data.</text>
</comment>
<dbReference type="InterPro" id="IPR018108">
    <property type="entry name" value="MCP_transmembrane"/>
</dbReference>
<keyword evidence="7" id="KW-0677">Repeat</keyword>
<name>A0A397H604_ASPTH</name>